<reference evidence="4" key="1">
    <citation type="submission" date="2012-03" db="EMBL/GenBank/DDBJ databases">
        <title>Functional metagenomics reveals considerable lignocellulase gene clusters in the gut microbiome of a wood-feeding higher termite.</title>
        <authorList>
            <person name="Liu N."/>
        </authorList>
    </citation>
    <scope>NUCLEOTIDE SEQUENCE</scope>
</reference>
<evidence type="ECO:0000259" key="3">
    <source>
        <dbReference type="Pfam" id="PF21348"/>
    </source>
</evidence>
<sequence>MNKIAAFFAVMLLLCLNAMAQRQMERLDRGVIAAKIGNTNNAFISWRLFATDPVGTTFNVYRNSETTPVNSSPLDAAHTNLTVTGGATSGTEYSVAVLVNDVETERSKAATVLQTSVNNNGAYLEIPVQRPATTGPNGGTYEIYDGTVADLDGDGEYEVVFFWAPNNMQDNSKAGITDNVYIDAYKLNGTKLWGTGKWIDLGPNIRAGAHYQIMLVYDFDGDGKAEIIVKTADGTMDTQGTRIGTTAVHRNSDGYILTGDEYISVFEGATGKLINSKPFKVARGTVSWWGDSYGNRVDRFLGTVAYLDGVHPSAVMWRGYYARTTASAWDFNGQELVERWVFDTRGMTGGSVYQDRGNHNLSVAEVDGTDIIITGSLGLNSDGTPRYQNGTPHGDAMHVSKHIPGRAGLQVFRCIESSPFGVQMYDASTGTIIWNVTRDSDTGRALCADIDPEYAGNECWGSGIDIHSAEGTRLSGQPSNLSNNMAIWWDGDTGRETWNGTVVKVNASAGSGSNLRSYSRQELLTHSGATTIGGTKTNPVLQADVFGDWREEVILPTTNHNALRIYTTTMATIHTGAGAVPSQGIPTLMQNKMYRLAVTWQGSGYNQPPWTDYFLGYNMSQAPRDNIVYVEEPEEPEDPTPALKTPSPEKPVESIRLYFDGTRILIKKTLPNGNVKIYDLKGEKR</sequence>
<dbReference type="InterPro" id="IPR028994">
    <property type="entry name" value="Integrin_alpha_N"/>
</dbReference>
<protein>
    <submittedName>
        <fullName evidence="4">Carbohydrate-binding family 6 protein</fullName>
    </submittedName>
</protein>
<dbReference type="Pfam" id="PF18370">
    <property type="entry name" value="RGI_lyase"/>
    <property type="match status" value="1"/>
</dbReference>
<dbReference type="InterPro" id="IPR049366">
    <property type="entry name" value="RGL11_C"/>
</dbReference>
<dbReference type="SUPFAM" id="SSF69318">
    <property type="entry name" value="Integrin alpha N-terminal domain"/>
    <property type="match status" value="1"/>
</dbReference>
<feature type="domain" description="Rhamnogalacturonan I lyase beta-sheet" evidence="2">
    <location>
        <begin position="22"/>
        <end position="112"/>
    </location>
</feature>
<keyword evidence="1" id="KW-0732">Signal</keyword>
<feature type="chain" id="PRO_5032300343" evidence="1">
    <location>
        <begin position="21"/>
        <end position="685"/>
    </location>
</feature>
<evidence type="ECO:0000259" key="2">
    <source>
        <dbReference type="Pfam" id="PF18370"/>
    </source>
</evidence>
<dbReference type="AlphaFoldDB" id="A0A806JYA0"/>
<dbReference type="PANTHER" id="PTHR43118">
    <property type="entry name" value="RHAMNOGALACTURONAN LYASE (EUROFUNG)"/>
    <property type="match status" value="1"/>
</dbReference>
<feature type="signal peptide" evidence="1">
    <location>
        <begin position="1"/>
        <end position="20"/>
    </location>
</feature>
<proteinExistence type="predicted"/>
<dbReference type="InterPro" id="IPR041624">
    <property type="entry name" value="RGI_lyase"/>
</dbReference>
<organism evidence="4">
    <name type="scientific">uncultured bacterium contig00117</name>
    <dbReference type="NCBI Taxonomy" id="1181578"/>
    <lineage>
        <taxon>Bacteria</taxon>
        <taxon>environmental samples</taxon>
    </lineage>
</organism>
<dbReference type="PANTHER" id="PTHR43118:SF1">
    <property type="entry name" value="RHAMNOGALACTURONAN LYASE (EUROFUNG)"/>
    <property type="match status" value="1"/>
</dbReference>
<dbReference type="Gene3D" id="2.60.40.10">
    <property type="entry name" value="Immunoglobulins"/>
    <property type="match status" value="1"/>
</dbReference>
<dbReference type="Pfam" id="PF21348">
    <property type="entry name" value="RGL11_C"/>
    <property type="match status" value="1"/>
</dbReference>
<dbReference type="EMBL" id="JQ844173">
    <property type="protein sequence ID" value="AGS51855.1"/>
    <property type="molecule type" value="Genomic_DNA"/>
</dbReference>
<evidence type="ECO:0000256" key="1">
    <source>
        <dbReference type="SAM" id="SignalP"/>
    </source>
</evidence>
<evidence type="ECO:0000313" key="4">
    <source>
        <dbReference type="EMBL" id="AGS51855.1"/>
    </source>
</evidence>
<name>A0A806JYA0_9BACT</name>
<dbReference type="InterPro" id="IPR013783">
    <property type="entry name" value="Ig-like_fold"/>
</dbReference>
<feature type="domain" description="Rhamnogalacturonan lyase family 11 C-terminal" evidence="3">
    <location>
        <begin position="123"/>
        <end position="624"/>
    </location>
</feature>
<dbReference type="InterPro" id="IPR034641">
    <property type="entry name" value="RGL11"/>
</dbReference>
<accession>A0A806JYA0</accession>
<dbReference type="CDD" id="cd10318">
    <property type="entry name" value="RGL11"/>
    <property type="match status" value="1"/>
</dbReference>